<feature type="transmembrane region" description="Helical" evidence="2">
    <location>
        <begin position="114"/>
        <end position="135"/>
    </location>
</feature>
<feature type="transmembrane region" description="Helical" evidence="2">
    <location>
        <begin position="283"/>
        <end position="304"/>
    </location>
</feature>
<evidence type="ECO:0000256" key="2">
    <source>
        <dbReference type="SAM" id="Phobius"/>
    </source>
</evidence>
<feature type="transmembrane region" description="Helical" evidence="2">
    <location>
        <begin position="374"/>
        <end position="393"/>
    </location>
</feature>
<feature type="compositionally biased region" description="Basic and acidic residues" evidence="1">
    <location>
        <begin position="11"/>
        <end position="20"/>
    </location>
</feature>
<name>A0ABP9E8W7_9PSEU</name>
<keyword evidence="2" id="KW-1133">Transmembrane helix</keyword>
<organism evidence="4 5">
    <name type="scientific">Actinomycetospora straminea</name>
    <dbReference type="NCBI Taxonomy" id="663607"/>
    <lineage>
        <taxon>Bacteria</taxon>
        <taxon>Bacillati</taxon>
        <taxon>Actinomycetota</taxon>
        <taxon>Actinomycetes</taxon>
        <taxon>Pseudonocardiales</taxon>
        <taxon>Pseudonocardiaceae</taxon>
        <taxon>Actinomycetospora</taxon>
    </lineage>
</organism>
<protein>
    <recommendedName>
        <fullName evidence="3">Acyltransferase 3 domain-containing protein</fullName>
    </recommendedName>
</protein>
<keyword evidence="5" id="KW-1185">Reference proteome</keyword>
<evidence type="ECO:0000256" key="1">
    <source>
        <dbReference type="SAM" id="MobiDB-lite"/>
    </source>
</evidence>
<feature type="compositionally biased region" description="Low complexity" evidence="1">
    <location>
        <begin position="513"/>
        <end position="523"/>
    </location>
</feature>
<feature type="domain" description="Acyltransferase 3" evidence="3">
    <location>
        <begin position="105"/>
        <end position="459"/>
    </location>
</feature>
<comment type="caution">
    <text evidence="4">The sequence shown here is derived from an EMBL/GenBank/DDBJ whole genome shotgun (WGS) entry which is preliminary data.</text>
</comment>
<feature type="transmembrane region" description="Helical" evidence="2">
    <location>
        <begin position="260"/>
        <end position="276"/>
    </location>
</feature>
<dbReference type="PANTHER" id="PTHR23028">
    <property type="entry name" value="ACETYLTRANSFERASE"/>
    <property type="match status" value="1"/>
</dbReference>
<feature type="transmembrane region" description="Helical" evidence="2">
    <location>
        <begin position="342"/>
        <end position="362"/>
    </location>
</feature>
<feature type="transmembrane region" description="Helical" evidence="2">
    <location>
        <begin position="414"/>
        <end position="436"/>
    </location>
</feature>
<dbReference type="Pfam" id="PF01757">
    <property type="entry name" value="Acyl_transf_3"/>
    <property type="match status" value="1"/>
</dbReference>
<feature type="transmembrane region" description="Helical" evidence="2">
    <location>
        <begin position="141"/>
        <end position="165"/>
    </location>
</feature>
<gene>
    <name evidence="4" type="ORF">GCM10023203_15170</name>
</gene>
<feature type="region of interest" description="Disordered" evidence="1">
    <location>
        <begin position="52"/>
        <end position="99"/>
    </location>
</feature>
<dbReference type="Proteomes" id="UP001500457">
    <property type="component" value="Unassembled WGS sequence"/>
</dbReference>
<feature type="region of interest" description="Disordered" evidence="1">
    <location>
        <begin position="475"/>
        <end position="523"/>
    </location>
</feature>
<evidence type="ECO:0000313" key="5">
    <source>
        <dbReference type="Proteomes" id="UP001500457"/>
    </source>
</evidence>
<dbReference type="PANTHER" id="PTHR23028:SF53">
    <property type="entry name" value="ACYL_TRANSF_3 DOMAIN-CONTAINING PROTEIN"/>
    <property type="match status" value="1"/>
</dbReference>
<feature type="transmembrane region" description="Helical" evidence="2">
    <location>
        <begin position="442"/>
        <end position="466"/>
    </location>
</feature>
<feature type="region of interest" description="Disordered" evidence="1">
    <location>
        <begin position="1"/>
        <end position="40"/>
    </location>
</feature>
<accession>A0ABP9E8W7</accession>
<dbReference type="RefSeq" id="WP_345380235.1">
    <property type="nucleotide sequence ID" value="NZ_BAABHQ010000003.1"/>
</dbReference>
<reference evidence="5" key="1">
    <citation type="journal article" date="2019" name="Int. J. Syst. Evol. Microbiol.">
        <title>The Global Catalogue of Microorganisms (GCM) 10K type strain sequencing project: providing services to taxonomists for standard genome sequencing and annotation.</title>
        <authorList>
            <consortium name="The Broad Institute Genomics Platform"/>
            <consortium name="The Broad Institute Genome Sequencing Center for Infectious Disease"/>
            <person name="Wu L."/>
            <person name="Ma J."/>
        </authorList>
    </citation>
    <scope>NUCLEOTIDE SEQUENCE [LARGE SCALE GENOMIC DNA]</scope>
    <source>
        <strain evidence="5">JCM 17983</strain>
    </source>
</reference>
<feature type="compositionally biased region" description="Pro residues" evidence="1">
    <location>
        <begin position="70"/>
        <end position="83"/>
    </location>
</feature>
<sequence>MRTVVGQGHDGPGEHDDRGEAATSDTRIPAPRFTVLTPRPVAPVSGPLAYAVPTPLANPFSGPTPRQAPAGPPSAPAPDPLPTPTETGPTTPARPAPRPATVEIPALTGLRAVAAVWVLLHHLSFLPVTGYAGWFEPIDPLIAAGPLGVDLFFALSGFLLARSYLDRWRGAPRRRQALGFVWARLARVWPLYAVVVVLAGLWCAARAVLGSDGVITWQGAQPGLDPVSWLRQLTMTQMWDTGGIDGVSFVLPAWSISAEWAAYLAFPLLAGGAWFLRGRPRPVLAVLAVLAASPTAGIAVLNALEGSWDGFWAVRLAAGFSAGVLTWLVVRRVPRTRTVSRWAHHLLLLALAEVGVVVYWAATAPATATLSADARVFLAAPLMPVVIGALALTDGPVARALGTRPLRHGGRISYALYLVHFLLIEVALVAMTRIPALAPDTAAAALLVPQLVVLAVALAHLAYRFVEEPAQAWMRDKDPSRRRGSARRDVVVTRRAEATPPSARRAVGRRGGSHAARPAAAAA</sequence>
<dbReference type="InterPro" id="IPR002656">
    <property type="entry name" value="Acyl_transf_3_dom"/>
</dbReference>
<keyword evidence="2" id="KW-0472">Membrane</keyword>
<keyword evidence="2" id="KW-0812">Transmembrane</keyword>
<feature type="transmembrane region" description="Helical" evidence="2">
    <location>
        <begin position="310"/>
        <end position="330"/>
    </location>
</feature>
<evidence type="ECO:0000313" key="4">
    <source>
        <dbReference type="EMBL" id="GAA4867581.1"/>
    </source>
</evidence>
<feature type="transmembrane region" description="Helical" evidence="2">
    <location>
        <begin position="186"/>
        <end position="209"/>
    </location>
</feature>
<dbReference type="EMBL" id="BAABHQ010000003">
    <property type="protein sequence ID" value="GAA4867581.1"/>
    <property type="molecule type" value="Genomic_DNA"/>
</dbReference>
<dbReference type="InterPro" id="IPR050879">
    <property type="entry name" value="Acyltransferase_3"/>
</dbReference>
<feature type="compositionally biased region" description="Basic and acidic residues" evidence="1">
    <location>
        <begin position="475"/>
        <end position="497"/>
    </location>
</feature>
<proteinExistence type="predicted"/>
<evidence type="ECO:0000259" key="3">
    <source>
        <dbReference type="Pfam" id="PF01757"/>
    </source>
</evidence>